<feature type="active site" description="Nucleophile" evidence="6">
    <location>
        <position position="262"/>
    </location>
</feature>
<dbReference type="Pfam" id="PF03734">
    <property type="entry name" value="YkuD"/>
    <property type="match status" value="1"/>
</dbReference>
<organism evidence="8 9">
    <name type="scientific">Actinoplanes sandaracinus</name>
    <dbReference type="NCBI Taxonomy" id="3045177"/>
    <lineage>
        <taxon>Bacteria</taxon>
        <taxon>Bacillati</taxon>
        <taxon>Actinomycetota</taxon>
        <taxon>Actinomycetes</taxon>
        <taxon>Micromonosporales</taxon>
        <taxon>Micromonosporaceae</taxon>
        <taxon>Actinoplanes</taxon>
    </lineage>
</organism>
<keyword evidence="4 6" id="KW-0573">Peptidoglycan synthesis</keyword>
<dbReference type="Gene3D" id="2.40.440.10">
    <property type="entry name" value="L,D-transpeptidase catalytic domain-like"/>
    <property type="match status" value="1"/>
</dbReference>
<evidence type="ECO:0000256" key="5">
    <source>
        <dbReference type="ARBA" id="ARBA00023316"/>
    </source>
</evidence>
<dbReference type="InterPro" id="IPR050979">
    <property type="entry name" value="LD-transpeptidase"/>
</dbReference>
<dbReference type="InterPro" id="IPR038063">
    <property type="entry name" value="Transpep_catalytic_dom"/>
</dbReference>
<feature type="active site" description="Proton donor/acceptor" evidence="6">
    <location>
        <position position="246"/>
    </location>
</feature>
<dbReference type="PANTHER" id="PTHR30582">
    <property type="entry name" value="L,D-TRANSPEPTIDASE"/>
    <property type="match status" value="1"/>
</dbReference>
<evidence type="ECO:0000256" key="6">
    <source>
        <dbReference type="PROSITE-ProRule" id="PRU01373"/>
    </source>
</evidence>
<comment type="caution">
    <text evidence="8">The sequence shown here is derived from an EMBL/GenBank/DDBJ whole genome shotgun (WGS) entry which is preliminary data.</text>
</comment>
<protein>
    <submittedName>
        <fullName evidence="8">L,D-transpeptidase</fullName>
        <ecNumber evidence="8">2.-.-.-</ecNumber>
    </submittedName>
</protein>
<name>A0ABT6WMI6_9ACTN</name>
<reference evidence="8 9" key="1">
    <citation type="submission" date="2023-05" db="EMBL/GenBank/DDBJ databases">
        <title>Actinoplanes sp. NEAU-A12 genome sequencing.</title>
        <authorList>
            <person name="Wang Z.-S."/>
        </authorList>
    </citation>
    <scope>NUCLEOTIDE SEQUENCE [LARGE SCALE GENOMIC DNA]</scope>
    <source>
        <strain evidence="8 9">NEAU-A12</strain>
    </source>
</reference>
<dbReference type="SUPFAM" id="SSF141523">
    <property type="entry name" value="L,D-transpeptidase catalytic domain-like"/>
    <property type="match status" value="1"/>
</dbReference>
<comment type="pathway">
    <text evidence="1 6">Cell wall biogenesis; peptidoglycan biosynthesis.</text>
</comment>
<evidence type="ECO:0000313" key="8">
    <source>
        <dbReference type="EMBL" id="MDI6100932.1"/>
    </source>
</evidence>
<proteinExistence type="predicted"/>
<evidence type="ECO:0000256" key="2">
    <source>
        <dbReference type="ARBA" id="ARBA00022679"/>
    </source>
</evidence>
<keyword evidence="9" id="KW-1185">Reference proteome</keyword>
<evidence type="ECO:0000259" key="7">
    <source>
        <dbReference type="PROSITE" id="PS52029"/>
    </source>
</evidence>
<dbReference type="PROSITE" id="PS52029">
    <property type="entry name" value="LD_TPASE"/>
    <property type="match status" value="1"/>
</dbReference>
<feature type="domain" description="L,D-TPase catalytic" evidence="7">
    <location>
        <begin position="164"/>
        <end position="286"/>
    </location>
</feature>
<keyword evidence="2 8" id="KW-0808">Transferase</keyword>
<keyword evidence="5 6" id="KW-0961">Cell wall biogenesis/degradation</keyword>
<dbReference type="CDD" id="cd16913">
    <property type="entry name" value="YkuD_like"/>
    <property type="match status" value="1"/>
</dbReference>
<dbReference type="InterPro" id="IPR005490">
    <property type="entry name" value="LD_TPept_cat_dom"/>
</dbReference>
<dbReference type="GO" id="GO:0016740">
    <property type="term" value="F:transferase activity"/>
    <property type="evidence" value="ECO:0007669"/>
    <property type="project" value="UniProtKB-KW"/>
</dbReference>
<evidence type="ECO:0000313" key="9">
    <source>
        <dbReference type="Proteomes" id="UP001241758"/>
    </source>
</evidence>
<dbReference type="RefSeq" id="WP_282761758.1">
    <property type="nucleotide sequence ID" value="NZ_JASCTH010000012.1"/>
</dbReference>
<evidence type="ECO:0000256" key="4">
    <source>
        <dbReference type="ARBA" id="ARBA00022984"/>
    </source>
</evidence>
<keyword evidence="3 6" id="KW-0133">Cell shape</keyword>
<dbReference type="Proteomes" id="UP001241758">
    <property type="component" value="Unassembled WGS sequence"/>
</dbReference>
<dbReference type="EMBL" id="JASCTH010000012">
    <property type="protein sequence ID" value="MDI6100932.1"/>
    <property type="molecule type" value="Genomic_DNA"/>
</dbReference>
<evidence type="ECO:0000256" key="3">
    <source>
        <dbReference type="ARBA" id="ARBA00022960"/>
    </source>
</evidence>
<sequence length="287" mass="29468">MPISRSRLSLVSLTAVALIVAVIVAVGLARGSEPDAAQPSTPASAAPSASVSAAASPTVPPAAEPPAGMPVIAYAKGPRGLPADPDPESVVPVTEALRPTTRIALYDAPGGRARAWLPPRISGLPVVAPIVARENGWAAVLVPAANRRIGWVPEAGWRAEPLRDQLLVNLAARRLTWLRDGAEQGRWSVAIGADRSPTPLGRTFVLGRTGTSGAVYAGLDALVLGSVPDEPEKLAASLQGAHTGIHAWSNSSAFGRDVSNGCVRTPAAVQRKLLAQVDPGTPVVVTP</sequence>
<accession>A0ABT6WMI6</accession>
<dbReference type="EC" id="2.-.-.-" evidence="8"/>
<gene>
    <name evidence="8" type="ORF">QLQ12_20160</name>
</gene>
<evidence type="ECO:0000256" key="1">
    <source>
        <dbReference type="ARBA" id="ARBA00004752"/>
    </source>
</evidence>